<accession>A0A0R1M6S2</accession>
<dbReference type="EMBL" id="AZEF01000002">
    <property type="protein sequence ID" value="KRL03593.1"/>
    <property type="molecule type" value="Genomic_DNA"/>
</dbReference>
<keyword evidence="1" id="KW-0812">Transmembrane</keyword>
<dbReference type="RefSeq" id="WP_057741804.1">
    <property type="nucleotide sequence ID" value="NZ_AZEF01000002.1"/>
</dbReference>
<sequence length="242" mass="27815">MIVVTLIFGAIATFISFIYIEKIMPRLICTLIAGIILLGSVWGVVSNYHGHFGMYKVTTATTQRVYSTDPTGKTQMLLFQPIGTAGKENVYIYAKKAHAKKTSHTKADEYTNNKLTRTTNKKAYLKRTEVRWRYKSAAFKFWFGIAGNNNQLVKRTNRFYVPKTWFVLTVKQAKELKKQMSDQKRQAELKEQATIYVKGKMQAAIAKDPTLMTNTQQQKKLSQQFAAEYQEKAMRELITELK</sequence>
<comment type="caution">
    <text evidence="2">The sequence shown here is derived from an EMBL/GenBank/DDBJ whole genome shotgun (WGS) entry which is preliminary data.</text>
</comment>
<proteinExistence type="predicted"/>
<dbReference type="AlphaFoldDB" id="A0A0R1M6S2"/>
<dbReference type="OrthoDB" id="2249491at2"/>
<dbReference type="Proteomes" id="UP000051621">
    <property type="component" value="Unassembled WGS sequence"/>
</dbReference>
<dbReference type="PATRIC" id="fig|1423731.3.peg.1897"/>
<reference evidence="2 3" key="1">
    <citation type="journal article" date="2015" name="Genome Announc.">
        <title>Expanding the biotechnology potential of lactobacilli through comparative genomics of 213 strains and associated genera.</title>
        <authorList>
            <person name="Sun Z."/>
            <person name="Harris H.M."/>
            <person name="McCann A."/>
            <person name="Guo C."/>
            <person name="Argimon S."/>
            <person name="Zhang W."/>
            <person name="Yang X."/>
            <person name="Jeffery I.B."/>
            <person name="Cooney J.C."/>
            <person name="Kagawa T.F."/>
            <person name="Liu W."/>
            <person name="Song Y."/>
            <person name="Salvetti E."/>
            <person name="Wrobel A."/>
            <person name="Rasinkangas P."/>
            <person name="Parkhill J."/>
            <person name="Rea M.C."/>
            <person name="O'Sullivan O."/>
            <person name="Ritari J."/>
            <person name="Douillard F.P."/>
            <person name="Paul Ross R."/>
            <person name="Yang R."/>
            <person name="Briner A.E."/>
            <person name="Felis G.E."/>
            <person name="de Vos W.M."/>
            <person name="Barrangou R."/>
            <person name="Klaenhammer T.R."/>
            <person name="Caufield P.W."/>
            <person name="Cui Y."/>
            <person name="Zhang H."/>
            <person name="O'Toole P.W."/>
        </authorList>
    </citation>
    <scope>NUCLEOTIDE SEQUENCE [LARGE SCALE GENOMIC DNA]</scope>
    <source>
        <strain evidence="2 3">DSM 19910</strain>
    </source>
</reference>
<evidence type="ECO:0000256" key="1">
    <source>
        <dbReference type="SAM" id="Phobius"/>
    </source>
</evidence>
<keyword evidence="3" id="KW-1185">Reference proteome</keyword>
<keyword evidence="1" id="KW-0472">Membrane</keyword>
<gene>
    <name evidence="2" type="ORF">FC81_GL001849</name>
</gene>
<name>A0A0R1M6S2_9LACO</name>
<dbReference type="InterPro" id="IPR032083">
    <property type="entry name" value="DUF4811"/>
</dbReference>
<feature type="transmembrane region" description="Helical" evidence="1">
    <location>
        <begin position="6"/>
        <end position="21"/>
    </location>
</feature>
<feature type="transmembrane region" description="Helical" evidence="1">
    <location>
        <begin position="28"/>
        <end position="45"/>
    </location>
</feature>
<evidence type="ECO:0000313" key="3">
    <source>
        <dbReference type="Proteomes" id="UP000051621"/>
    </source>
</evidence>
<evidence type="ECO:0008006" key="4">
    <source>
        <dbReference type="Google" id="ProtNLM"/>
    </source>
</evidence>
<dbReference type="Pfam" id="PF16069">
    <property type="entry name" value="DUF4811"/>
    <property type="match status" value="1"/>
</dbReference>
<evidence type="ECO:0000313" key="2">
    <source>
        <dbReference type="EMBL" id="KRL03593.1"/>
    </source>
</evidence>
<organism evidence="2 3">
    <name type="scientific">Liquorilactobacillus capillatus DSM 19910</name>
    <dbReference type="NCBI Taxonomy" id="1423731"/>
    <lineage>
        <taxon>Bacteria</taxon>
        <taxon>Bacillati</taxon>
        <taxon>Bacillota</taxon>
        <taxon>Bacilli</taxon>
        <taxon>Lactobacillales</taxon>
        <taxon>Lactobacillaceae</taxon>
        <taxon>Liquorilactobacillus</taxon>
    </lineage>
</organism>
<protein>
    <recommendedName>
        <fullName evidence="4">DUF4811 domain-containing protein</fullName>
    </recommendedName>
</protein>
<keyword evidence="1" id="KW-1133">Transmembrane helix</keyword>
<dbReference type="STRING" id="1423731.FC81_GL001849"/>